<dbReference type="InterPro" id="IPR055327">
    <property type="entry name" value="TRAF1A/B"/>
</dbReference>
<dbReference type="CDD" id="cd00121">
    <property type="entry name" value="MATH"/>
    <property type="match status" value="1"/>
</dbReference>
<dbReference type="AlphaFoldDB" id="A0AAW2LTK8"/>
<feature type="region of interest" description="Disordered" evidence="1">
    <location>
        <begin position="543"/>
        <end position="642"/>
    </location>
</feature>
<feature type="region of interest" description="Disordered" evidence="1">
    <location>
        <begin position="460"/>
        <end position="514"/>
    </location>
</feature>
<name>A0AAW2LTK8_9LAMI</name>
<feature type="compositionally biased region" description="Low complexity" evidence="1">
    <location>
        <begin position="589"/>
        <end position="611"/>
    </location>
</feature>
<feature type="compositionally biased region" description="Polar residues" evidence="1">
    <location>
        <begin position="568"/>
        <end position="588"/>
    </location>
</feature>
<dbReference type="SUPFAM" id="SSF49599">
    <property type="entry name" value="TRAF domain-like"/>
    <property type="match status" value="1"/>
</dbReference>
<feature type="compositionally biased region" description="Basic and acidic residues" evidence="1">
    <location>
        <begin position="373"/>
        <end position="398"/>
    </location>
</feature>
<feature type="compositionally biased region" description="Basic residues" evidence="1">
    <location>
        <begin position="615"/>
        <end position="633"/>
    </location>
</feature>
<dbReference type="PANTHER" id="PTHR47477:SF8">
    <property type="entry name" value="TNF RECEPTOR-ASSOCIATED FACTOR HOMOLOG 1A"/>
    <property type="match status" value="1"/>
</dbReference>
<dbReference type="EMBL" id="JACGWK010000012">
    <property type="protein sequence ID" value="KAL0322475.1"/>
    <property type="molecule type" value="Genomic_DNA"/>
</dbReference>
<dbReference type="Pfam" id="PF22486">
    <property type="entry name" value="MATH_2"/>
    <property type="match status" value="1"/>
</dbReference>
<protein>
    <submittedName>
        <fullName evidence="3">TNF receptor-associated factor1a</fullName>
    </submittedName>
</protein>
<feature type="region of interest" description="Disordered" evidence="1">
    <location>
        <begin position="782"/>
        <end position="810"/>
    </location>
</feature>
<evidence type="ECO:0000256" key="1">
    <source>
        <dbReference type="SAM" id="MobiDB-lite"/>
    </source>
</evidence>
<feature type="region of interest" description="Disordered" evidence="1">
    <location>
        <begin position="674"/>
        <end position="747"/>
    </location>
</feature>
<dbReference type="Gene3D" id="2.60.210.10">
    <property type="entry name" value="Apoptosis, Tumor Necrosis Factor Receptor Associated Protein 2, Chain A"/>
    <property type="match status" value="1"/>
</dbReference>
<dbReference type="InterPro" id="IPR008974">
    <property type="entry name" value="TRAF-like"/>
</dbReference>
<sequence>VYFDIPQGCDVCNHLSLFLCVANHDKLLPGWSHFAQFTIAVVNKDPKKSKYSDTLHRFWKKEHDWGWKKFMELSKVLDGFIDADTLIIKAQVQVIRERADRPFRCLDCQYRRSLSSIFENVEQIVGAFCCKTKLRGTQNLRSCRKIFKIGSAADQYVILYVRLACSPYYGRSDSVHVYYSRTQTVTFVCLCARTAYGRSALFRSNMFISPVLRPSHDHEHELRWLHTHRLIYMSGLNNAAKSATALSIGSQLSASARTMDTLLYVCYLVFCAFWLGMDQSSRRRMSREKTESILKVVVKHFFIEKEVTSTLVMDSLYSGLKALEGQNKAKKSKGKYLEADDLPVPVIRSEKDTFVLVDDVLLLLERAAMEPLPPKDEKGPQNRTKDGSAGEEFSKDSIERDERRLTELGRRTIEIFVLAHIFSKIEVAYQEAVALKKQEELIREEEAAWLAEIEQKARRGAVDKEKKSKKKQGKQKRNNRKGKDKGRDDKSSSIVLDKIEQDSPTTERKDVAADLEMVVEKSGAVEDVSDASDSVDCVPEILQLDSEERDVSPVNWETDTSEVHPPTEASSSEVNGLSGVVQNGTEGRSLSAVDDSSSTCSSDSVPSVISVPHKGNSHLHKNQKSPSRARNHQGKLMSDTADWANEEPAQPSEAVLDARQPNDVSQSFNIVGSLSQSASRSLEDELVNRSERQVGKKEEETGSLHRNFNAKDSVDIEASGDKAACVTSPPRSPSKGIPLIAPPGMELKSNAARDPLMFRKTPSDSPKQADNSVLLTTSCETAATLKPDPQKFATPKPAEKPSGNQLHVGSEKIPAQEVPATTEKLSISPMPVMSRPLSAPLVPGLRPSVSMVSMVQTAPALARSVSAAGRLGPEPTASATQSYVPQSYRNAIMGGSVTGSSAYSQNHPAGSVVNASHSYSQATSLVSSPLFSPHSSDRIDPNPVVQPSLSFGVVNHHEMLQNGPLWMEHHQRASSRNLPGNHGSLVNDMQSLNLYNPVQSRSHGHLPSELPACTSGRQNHLLQDDFPHLDIINDLLDDEHGLGMVARVNSGYQSFSNGPHNLNRHYSFPGDPSVSSGLGPSVSLCRFDRARSYHDDGFQHGQVGSGRTYDSVRDMIPQASRPYVNGQVDGFLSNQWQIAGSDMPYLNVRNMDSDGYPYHLQDYQNLSVGINGYSVFRPSNGL</sequence>
<feature type="region of interest" description="Disordered" evidence="1">
    <location>
        <begin position="371"/>
        <end position="398"/>
    </location>
</feature>
<evidence type="ECO:0000259" key="2">
    <source>
        <dbReference type="PROSITE" id="PS50144"/>
    </source>
</evidence>
<dbReference type="PROSITE" id="PS50144">
    <property type="entry name" value="MATH"/>
    <property type="match status" value="1"/>
</dbReference>
<dbReference type="InterPro" id="IPR002083">
    <property type="entry name" value="MATH/TRAF_dom"/>
</dbReference>
<feature type="compositionally biased region" description="Basic residues" evidence="1">
    <location>
        <begin position="467"/>
        <end position="484"/>
    </location>
</feature>
<dbReference type="PANTHER" id="PTHR47477">
    <property type="entry name" value="TNF RECEPTOR-ASSOCIATED FACTOR HOMOLOG 1A"/>
    <property type="match status" value="1"/>
</dbReference>
<keyword evidence="3" id="KW-0675">Receptor</keyword>
<organism evidence="3">
    <name type="scientific">Sesamum angustifolium</name>
    <dbReference type="NCBI Taxonomy" id="2727405"/>
    <lineage>
        <taxon>Eukaryota</taxon>
        <taxon>Viridiplantae</taxon>
        <taxon>Streptophyta</taxon>
        <taxon>Embryophyta</taxon>
        <taxon>Tracheophyta</taxon>
        <taxon>Spermatophyta</taxon>
        <taxon>Magnoliopsida</taxon>
        <taxon>eudicotyledons</taxon>
        <taxon>Gunneridae</taxon>
        <taxon>Pentapetalae</taxon>
        <taxon>asterids</taxon>
        <taxon>lamiids</taxon>
        <taxon>Lamiales</taxon>
        <taxon>Pedaliaceae</taxon>
        <taxon>Sesamum</taxon>
    </lineage>
</organism>
<proteinExistence type="predicted"/>
<reference evidence="3" key="1">
    <citation type="submission" date="2020-06" db="EMBL/GenBank/DDBJ databases">
        <authorList>
            <person name="Li T."/>
            <person name="Hu X."/>
            <person name="Zhang T."/>
            <person name="Song X."/>
            <person name="Zhang H."/>
            <person name="Dai N."/>
            <person name="Sheng W."/>
            <person name="Hou X."/>
            <person name="Wei L."/>
        </authorList>
    </citation>
    <scope>NUCLEOTIDE SEQUENCE</scope>
    <source>
        <strain evidence="3">G01</strain>
        <tissue evidence="3">Leaf</tissue>
    </source>
</reference>
<comment type="caution">
    <text evidence="3">The sequence shown here is derived from an EMBL/GenBank/DDBJ whole genome shotgun (WGS) entry which is preliminary data.</text>
</comment>
<accession>A0AAW2LTK8</accession>
<evidence type="ECO:0000313" key="3">
    <source>
        <dbReference type="EMBL" id="KAL0322475.1"/>
    </source>
</evidence>
<feature type="non-terminal residue" evidence="3">
    <location>
        <position position="1"/>
    </location>
</feature>
<feature type="compositionally biased region" description="Basic and acidic residues" evidence="1">
    <location>
        <begin position="485"/>
        <end position="512"/>
    </location>
</feature>
<feature type="domain" description="MATH" evidence="2">
    <location>
        <begin position="1"/>
        <end position="92"/>
    </location>
</feature>
<reference evidence="3" key="2">
    <citation type="journal article" date="2024" name="Plant">
        <title>Genomic evolution and insights into agronomic trait innovations of Sesamum species.</title>
        <authorList>
            <person name="Miao H."/>
            <person name="Wang L."/>
            <person name="Qu L."/>
            <person name="Liu H."/>
            <person name="Sun Y."/>
            <person name="Le M."/>
            <person name="Wang Q."/>
            <person name="Wei S."/>
            <person name="Zheng Y."/>
            <person name="Lin W."/>
            <person name="Duan Y."/>
            <person name="Cao H."/>
            <person name="Xiong S."/>
            <person name="Wang X."/>
            <person name="Wei L."/>
            <person name="Li C."/>
            <person name="Ma Q."/>
            <person name="Ju M."/>
            <person name="Zhao R."/>
            <person name="Li G."/>
            <person name="Mu C."/>
            <person name="Tian Q."/>
            <person name="Mei H."/>
            <person name="Zhang T."/>
            <person name="Gao T."/>
            <person name="Zhang H."/>
        </authorList>
    </citation>
    <scope>NUCLEOTIDE SEQUENCE</scope>
    <source>
        <strain evidence="3">G01</strain>
    </source>
</reference>
<feature type="compositionally biased region" description="Basic and acidic residues" evidence="1">
    <location>
        <begin position="681"/>
        <end position="703"/>
    </location>
</feature>
<gene>
    <name evidence="3" type="ORF">Sangu_1866800</name>
</gene>